<dbReference type="GO" id="GO:0008009">
    <property type="term" value="F:chemokine activity"/>
    <property type="evidence" value="ECO:0007669"/>
    <property type="project" value="InterPro"/>
</dbReference>
<evidence type="ECO:0000313" key="5">
    <source>
        <dbReference type="Proteomes" id="UP001274896"/>
    </source>
</evidence>
<dbReference type="GO" id="GO:0006955">
    <property type="term" value="P:immune response"/>
    <property type="evidence" value="ECO:0007669"/>
    <property type="project" value="InterPro"/>
</dbReference>
<dbReference type="Proteomes" id="UP001274896">
    <property type="component" value="Unassembled WGS sequence"/>
</dbReference>
<feature type="non-terminal residue" evidence="4">
    <location>
        <position position="204"/>
    </location>
</feature>
<name>A0AAE0RAL3_9TELE</name>
<dbReference type="PROSITE" id="PS51257">
    <property type="entry name" value="PROKAR_LIPOPROTEIN"/>
    <property type="match status" value="1"/>
</dbReference>
<dbReference type="GO" id="GO:0005615">
    <property type="term" value="C:extracellular space"/>
    <property type="evidence" value="ECO:0007669"/>
    <property type="project" value="UniProtKB-KW"/>
</dbReference>
<dbReference type="AlphaFoldDB" id="A0AAE0RAL3"/>
<feature type="signal peptide" evidence="2">
    <location>
        <begin position="1"/>
        <end position="22"/>
    </location>
</feature>
<feature type="domain" description="Chemokine interleukin-8-like" evidence="3">
    <location>
        <begin position="137"/>
        <end position="169"/>
    </location>
</feature>
<keyword evidence="5" id="KW-1185">Reference proteome</keyword>
<proteinExistence type="predicted"/>
<dbReference type="EMBL" id="JAUCMX010000005">
    <property type="protein sequence ID" value="KAK3546549.1"/>
    <property type="molecule type" value="Genomic_DNA"/>
</dbReference>
<evidence type="ECO:0000256" key="1">
    <source>
        <dbReference type="ARBA" id="ARBA00022514"/>
    </source>
</evidence>
<keyword evidence="2" id="KW-0732">Signal</keyword>
<dbReference type="PANTHER" id="PTHR12015">
    <property type="entry name" value="SMALL INDUCIBLE CYTOKINE A"/>
    <property type="match status" value="1"/>
</dbReference>
<comment type="caution">
    <text evidence="4">The sequence shown here is derived from an EMBL/GenBank/DDBJ whole genome shotgun (WGS) entry which is preliminary data.</text>
</comment>
<evidence type="ECO:0000313" key="4">
    <source>
        <dbReference type="EMBL" id="KAK3546549.1"/>
    </source>
</evidence>
<dbReference type="InterPro" id="IPR036048">
    <property type="entry name" value="Interleukin_8-like_sf"/>
</dbReference>
<protein>
    <recommendedName>
        <fullName evidence="3">Chemokine interleukin-8-like domain-containing protein</fullName>
    </recommendedName>
</protein>
<gene>
    <name evidence="4" type="ORF">QTP70_026926</name>
</gene>
<accession>A0AAE0RAL3</accession>
<reference evidence="4" key="1">
    <citation type="submission" date="2023-06" db="EMBL/GenBank/DDBJ databases">
        <title>Male Hemibagrus guttatus genome.</title>
        <authorList>
            <person name="Bian C."/>
        </authorList>
    </citation>
    <scope>NUCLEOTIDE SEQUENCE</scope>
    <source>
        <strain evidence="4">Male_cb2023</strain>
        <tissue evidence="4">Muscle</tissue>
    </source>
</reference>
<dbReference type="Gene3D" id="2.40.50.40">
    <property type="match status" value="2"/>
</dbReference>
<dbReference type="Pfam" id="PF00048">
    <property type="entry name" value="IL8"/>
    <property type="match status" value="1"/>
</dbReference>
<keyword evidence="1" id="KW-0202">Cytokine</keyword>
<sequence>MFSRSLLLVLLGLSCLQNFTMAQSASGADLCCFEFHKNPFPAANAVSYTVTRSDCTVPGVIMDFFHTFKLPSSSSCSDQLISPAPRVTSTLLIHHASTRSSSPSAAMFSRSLLLVLLGLSCLQNFTMAQSASGADLCCFEFHKKPFPAANAVSYTVTRSDCTVPGVICKRSRIVLFRVSQKNIPCSECCLLCNNQTRLYTSWGH</sequence>
<evidence type="ECO:0000256" key="2">
    <source>
        <dbReference type="SAM" id="SignalP"/>
    </source>
</evidence>
<organism evidence="4 5">
    <name type="scientific">Hemibagrus guttatus</name>
    <dbReference type="NCBI Taxonomy" id="175788"/>
    <lineage>
        <taxon>Eukaryota</taxon>
        <taxon>Metazoa</taxon>
        <taxon>Chordata</taxon>
        <taxon>Craniata</taxon>
        <taxon>Vertebrata</taxon>
        <taxon>Euteleostomi</taxon>
        <taxon>Actinopterygii</taxon>
        <taxon>Neopterygii</taxon>
        <taxon>Teleostei</taxon>
        <taxon>Ostariophysi</taxon>
        <taxon>Siluriformes</taxon>
        <taxon>Bagridae</taxon>
        <taxon>Hemibagrus</taxon>
    </lineage>
</organism>
<dbReference type="InterPro" id="IPR039809">
    <property type="entry name" value="Chemokine_b/g/d"/>
</dbReference>
<dbReference type="SUPFAM" id="SSF54117">
    <property type="entry name" value="Interleukin 8-like chemokines"/>
    <property type="match status" value="2"/>
</dbReference>
<feature type="chain" id="PRO_5042012658" description="Chemokine interleukin-8-like domain-containing protein" evidence="2">
    <location>
        <begin position="23"/>
        <end position="204"/>
    </location>
</feature>
<evidence type="ECO:0000259" key="3">
    <source>
        <dbReference type="Pfam" id="PF00048"/>
    </source>
</evidence>
<dbReference type="InterPro" id="IPR001811">
    <property type="entry name" value="Chemokine_IL8-like_dom"/>
</dbReference>